<feature type="binding site" evidence="13">
    <location>
        <position position="11"/>
    </location>
    <ligand>
        <name>Mg(2+)</name>
        <dbReference type="ChEBI" id="CHEBI:18420"/>
    </ligand>
</feature>
<dbReference type="SFLD" id="SFLDS00003">
    <property type="entry name" value="Haloacid_Dehalogenase"/>
    <property type="match status" value="1"/>
</dbReference>
<dbReference type="GO" id="GO:0046295">
    <property type="term" value="P:glycolate biosynthetic process"/>
    <property type="evidence" value="ECO:0007669"/>
    <property type="project" value="UniProtKB-UniRule"/>
</dbReference>
<dbReference type="NCBIfam" id="NF009695">
    <property type="entry name" value="PRK13222.1-2"/>
    <property type="match status" value="1"/>
</dbReference>
<dbReference type="InterPro" id="IPR023214">
    <property type="entry name" value="HAD_sf"/>
</dbReference>
<dbReference type="Gene3D" id="3.40.50.1000">
    <property type="entry name" value="HAD superfamily/HAD-like"/>
    <property type="match status" value="1"/>
</dbReference>
<comment type="caution">
    <text evidence="14">The sequence shown here is derived from an EMBL/GenBank/DDBJ whole genome shotgun (WGS) entry which is preliminary data.</text>
</comment>
<dbReference type="CDD" id="cd16417">
    <property type="entry name" value="HAD_PGPase"/>
    <property type="match status" value="1"/>
</dbReference>
<dbReference type="HAMAP" id="MF_00495">
    <property type="entry name" value="GPH_hydrolase_bact"/>
    <property type="match status" value="1"/>
</dbReference>
<comment type="similarity">
    <text evidence="4 13">Belongs to the HAD-like hydrolase superfamily. CbbY/CbbZ/Gph/YieH family.</text>
</comment>
<evidence type="ECO:0000256" key="13">
    <source>
        <dbReference type="HAMAP-Rule" id="MF_00495"/>
    </source>
</evidence>
<dbReference type="SFLD" id="SFLDG01135">
    <property type="entry name" value="C1.5.6:_HAD__Beta-PGM__Phospha"/>
    <property type="match status" value="1"/>
</dbReference>
<keyword evidence="8 13" id="KW-0479">Metal-binding</keyword>
<dbReference type="GO" id="GO:0019253">
    <property type="term" value="P:reductive pentose-phosphate cycle"/>
    <property type="evidence" value="ECO:0007669"/>
    <property type="project" value="UniProtKB-KW"/>
</dbReference>
<dbReference type="UniPathway" id="UPA00865">
    <property type="reaction ID" value="UER00834"/>
</dbReference>
<dbReference type="FunFam" id="3.40.50.1000:FF:000022">
    <property type="entry name" value="Phosphoglycolate phosphatase"/>
    <property type="match status" value="1"/>
</dbReference>
<dbReference type="NCBIfam" id="TIGR01549">
    <property type="entry name" value="HAD-SF-IA-v1"/>
    <property type="match status" value="1"/>
</dbReference>
<dbReference type="GO" id="GO:0008967">
    <property type="term" value="F:phosphoglycolate phosphatase activity"/>
    <property type="evidence" value="ECO:0007669"/>
    <property type="project" value="UniProtKB-UniRule"/>
</dbReference>
<evidence type="ECO:0000256" key="1">
    <source>
        <dbReference type="ARBA" id="ARBA00000830"/>
    </source>
</evidence>
<dbReference type="InterPro" id="IPR023198">
    <property type="entry name" value="PGP-like_dom2"/>
</dbReference>
<dbReference type="InterPro" id="IPR036412">
    <property type="entry name" value="HAD-like_sf"/>
</dbReference>
<evidence type="ECO:0000256" key="11">
    <source>
        <dbReference type="ARBA" id="ARBA00023277"/>
    </source>
</evidence>
<dbReference type="RefSeq" id="WP_130355420.1">
    <property type="nucleotide sequence ID" value="NZ_SGXC01000001.1"/>
</dbReference>
<dbReference type="PANTHER" id="PTHR43434">
    <property type="entry name" value="PHOSPHOGLYCOLATE PHOSPHATASE"/>
    <property type="match status" value="1"/>
</dbReference>
<proteinExistence type="inferred from homology"/>
<feature type="binding site" evidence="13">
    <location>
        <position position="172"/>
    </location>
    <ligand>
        <name>Mg(2+)</name>
        <dbReference type="ChEBI" id="CHEBI:18420"/>
    </ligand>
</feature>
<evidence type="ECO:0000256" key="8">
    <source>
        <dbReference type="ARBA" id="ARBA00022723"/>
    </source>
</evidence>
<keyword evidence="11 13" id="KW-0119">Carbohydrate metabolism</keyword>
<evidence type="ECO:0000256" key="10">
    <source>
        <dbReference type="ARBA" id="ARBA00022842"/>
    </source>
</evidence>
<evidence type="ECO:0000256" key="5">
    <source>
        <dbReference type="ARBA" id="ARBA00011233"/>
    </source>
</evidence>
<comment type="pathway">
    <text evidence="3 13">Organic acid metabolism; glycolate biosynthesis; glycolate from 2-phosphoglycolate: step 1/1.</text>
</comment>
<dbReference type="NCBIfam" id="TIGR01509">
    <property type="entry name" value="HAD-SF-IA-v3"/>
    <property type="match status" value="1"/>
</dbReference>
<evidence type="ECO:0000256" key="3">
    <source>
        <dbReference type="ARBA" id="ARBA00004818"/>
    </source>
</evidence>
<evidence type="ECO:0000256" key="6">
    <source>
        <dbReference type="ARBA" id="ARBA00013078"/>
    </source>
</evidence>
<protein>
    <recommendedName>
        <fullName evidence="6 13">Phosphoglycolate phosphatase</fullName>
        <shortName evidence="13">PGP</shortName>
        <shortName evidence="13">PGPase</shortName>
        <ecNumber evidence="6 13">3.1.3.18</ecNumber>
    </recommendedName>
</protein>
<dbReference type="Gene3D" id="1.10.150.240">
    <property type="entry name" value="Putative phosphatase, domain 2"/>
    <property type="match status" value="1"/>
</dbReference>
<keyword evidence="7" id="KW-0113">Calvin cycle</keyword>
<dbReference type="PANTHER" id="PTHR43434:SF1">
    <property type="entry name" value="PHOSPHOGLYCOLATE PHOSPHATASE"/>
    <property type="match status" value="1"/>
</dbReference>
<evidence type="ECO:0000256" key="12">
    <source>
        <dbReference type="ARBA" id="ARBA00059247"/>
    </source>
</evidence>
<dbReference type="OrthoDB" id="9807630at2"/>
<evidence type="ECO:0000313" key="14">
    <source>
        <dbReference type="EMBL" id="RZS84020.1"/>
    </source>
</evidence>
<evidence type="ECO:0000256" key="9">
    <source>
        <dbReference type="ARBA" id="ARBA00022801"/>
    </source>
</evidence>
<comment type="cofactor">
    <cofactor evidence="2 13">
        <name>Mg(2+)</name>
        <dbReference type="ChEBI" id="CHEBI:18420"/>
    </cofactor>
</comment>
<comment type="subunit">
    <text evidence="5">Homotrimer.</text>
</comment>
<evidence type="ECO:0000256" key="7">
    <source>
        <dbReference type="ARBA" id="ARBA00022567"/>
    </source>
</evidence>
<dbReference type="InterPro" id="IPR006439">
    <property type="entry name" value="HAD-SF_hydro_IA"/>
</dbReference>
<name>A0A4Q7NHU1_9BURK</name>
<reference evidence="14 15" key="1">
    <citation type="submission" date="2019-02" db="EMBL/GenBank/DDBJ databases">
        <title>Genomic Encyclopedia of Type Strains, Phase IV (KMG-IV): sequencing the most valuable type-strain genomes for metagenomic binning, comparative biology and taxonomic classification.</title>
        <authorList>
            <person name="Goeker M."/>
        </authorList>
    </citation>
    <scope>NUCLEOTIDE SEQUENCE [LARGE SCALE GENOMIC DNA]</scope>
    <source>
        <strain evidence="14 15">K24</strain>
    </source>
</reference>
<comment type="catalytic activity">
    <reaction evidence="1 13">
        <text>2-phosphoglycolate + H2O = glycolate + phosphate</text>
        <dbReference type="Rhea" id="RHEA:14369"/>
        <dbReference type="ChEBI" id="CHEBI:15377"/>
        <dbReference type="ChEBI" id="CHEBI:29805"/>
        <dbReference type="ChEBI" id="CHEBI:43474"/>
        <dbReference type="ChEBI" id="CHEBI:58033"/>
        <dbReference type="EC" id="3.1.3.18"/>
    </reaction>
</comment>
<keyword evidence="15" id="KW-1185">Reference proteome</keyword>
<dbReference type="EMBL" id="SGXC01000001">
    <property type="protein sequence ID" value="RZS84020.1"/>
    <property type="molecule type" value="Genomic_DNA"/>
</dbReference>
<keyword evidence="9 13" id="KW-0378">Hydrolase</keyword>
<dbReference type="GO" id="GO:0046872">
    <property type="term" value="F:metal ion binding"/>
    <property type="evidence" value="ECO:0007669"/>
    <property type="project" value="UniProtKB-KW"/>
</dbReference>
<evidence type="ECO:0000256" key="2">
    <source>
        <dbReference type="ARBA" id="ARBA00001946"/>
    </source>
</evidence>
<evidence type="ECO:0000256" key="4">
    <source>
        <dbReference type="ARBA" id="ARBA00006171"/>
    </source>
</evidence>
<sequence length="236" mass="25246">MSFRAVLIDLDGTLVDSVPDLARAANIMRVEFGLVPLREDVIATFVGKGMENLVHRALSGSLDGRAEQERFPQALDVFRDAYHEVNGETARIFDGVLEGLQAMKAQGLRIAVVTNKPAEFTGPLLERIGLRAYFDAVVSGDSVARKKPDPDPVLHACELLGVTPAEAVVVGDSMNDASAARAAGCRVLLVPYGYNEGRDVHAIESDGIVSTLVDAALWISQSQVLSRTTVVPPAPL</sequence>
<dbReference type="InterPro" id="IPR037512">
    <property type="entry name" value="PGPase_prok"/>
</dbReference>
<dbReference type="Pfam" id="PF13419">
    <property type="entry name" value="HAD_2"/>
    <property type="match status" value="1"/>
</dbReference>
<dbReference type="EC" id="3.1.3.18" evidence="6 13"/>
<feature type="binding site" evidence="13">
    <location>
        <position position="9"/>
    </location>
    <ligand>
        <name>Mg(2+)</name>
        <dbReference type="ChEBI" id="CHEBI:18420"/>
    </ligand>
</feature>
<gene>
    <name evidence="14" type="ORF">EV675_0022</name>
</gene>
<dbReference type="AlphaFoldDB" id="A0A4Q7NHU1"/>
<dbReference type="Proteomes" id="UP000292445">
    <property type="component" value="Unassembled WGS sequence"/>
</dbReference>
<feature type="active site" description="Nucleophile" evidence="13">
    <location>
        <position position="9"/>
    </location>
</feature>
<comment type="function">
    <text evidence="12 13">Specifically catalyzes the dephosphorylation of 2-phosphoglycolate. Is involved in the dissimilation of the intracellular 2-phosphoglycolate formed during the DNA repair of 3'-phosphoglycolate ends, a major class of DNA lesions induced by oxidative stress.</text>
</comment>
<evidence type="ECO:0000313" key="15">
    <source>
        <dbReference type="Proteomes" id="UP000292445"/>
    </source>
</evidence>
<accession>A0A4Q7NHU1</accession>
<dbReference type="GO" id="GO:0006281">
    <property type="term" value="P:DNA repair"/>
    <property type="evidence" value="ECO:0007669"/>
    <property type="project" value="TreeGrafter"/>
</dbReference>
<dbReference type="InterPro" id="IPR050155">
    <property type="entry name" value="HAD-like_hydrolase_sf"/>
</dbReference>
<dbReference type="SFLD" id="SFLDG01129">
    <property type="entry name" value="C1.5:_HAD__Beta-PGM__Phosphata"/>
    <property type="match status" value="1"/>
</dbReference>
<dbReference type="GO" id="GO:0005829">
    <property type="term" value="C:cytosol"/>
    <property type="evidence" value="ECO:0007669"/>
    <property type="project" value="TreeGrafter"/>
</dbReference>
<keyword evidence="10 13" id="KW-0460">Magnesium</keyword>
<dbReference type="NCBIfam" id="TIGR01449">
    <property type="entry name" value="PGP_bact"/>
    <property type="match status" value="1"/>
</dbReference>
<dbReference type="SUPFAM" id="SSF56784">
    <property type="entry name" value="HAD-like"/>
    <property type="match status" value="1"/>
</dbReference>
<dbReference type="InterPro" id="IPR041492">
    <property type="entry name" value="HAD_2"/>
</dbReference>
<organism evidence="14 15">
    <name type="scientific">Pigmentiphaga kullae</name>
    <dbReference type="NCBI Taxonomy" id="151784"/>
    <lineage>
        <taxon>Bacteria</taxon>
        <taxon>Pseudomonadati</taxon>
        <taxon>Pseudomonadota</taxon>
        <taxon>Betaproteobacteria</taxon>
        <taxon>Burkholderiales</taxon>
        <taxon>Alcaligenaceae</taxon>
        <taxon>Pigmentiphaga</taxon>
    </lineage>
</organism>